<dbReference type="Gene3D" id="3.80.10.10">
    <property type="entry name" value="Ribonuclease Inhibitor"/>
    <property type="match status" value="1"/>
</dbReference>
<protein>
    <submittedName>
        <fullName evidence="2">Uncharacterized protein</fullName>
    </submittedName>
</protein>
<evidence type="ECO:0000256" key="1">
    <source>
        <dbReference type="SAM" id="SignalP"/>
    </source>
</evidence>
<feature type="chain" id="PRO_5045120600" evidence="1">
    <location>
        <begin position="27"/>
        <end position="112"/>
    </location>
</feature>
<feature type="signal peptide" evidence="1">
    <location>
        <begin position="1"/>
        <end position="26"/>
    </location>
</feature>
<comment type="caution">
    <text evidence="2">The sequence shown here is derived from an EMBL/GenBank/DDBJ whole genome shotgun (WGS) entry which is preliminary data.</text>
</comment>
<organism evidence="2 3">
    <name type="scientific">Xanthoceras sorbifolium</name>
    <dbReference type="NCBI Taxonomy" id="99658"/>
    <lineage>
        <taxon>Eukaryota</taxon>
        <taxon>Viridiplantae</taxon>
        <taxon>Streptophyta</taxon>
        <taxon>Embryophyta</taxon>
        <taxon>Tracheophyta</taxon>
        <taxon>Spermatophyta</taxon>
        <taxon>Magnoliopsida</taxon>
        <taxon>eudicotyledons</taxon>
        <taxon>Gunneridae</taxon>
        <taxon>Pentapetalae</taxon>
        <taxon>rosids</taxon>
        <taxon>malvids</taxon>
        <taxon>Sapindales</taxon>
        <taxon>Sapindaceae</taxon>
        <taxon>Xanthoceroideae</taxon>
        <taxon>Xanthoceras</taxon>
    </lineage>
</organism>
<reference evidence="2 3" key="1">
    <citation type="submission" date="2021-02" db="EMBL/GenBank/DDBJ databases">
        <title>Plant Genome Project.</title>
        <authorList>
            <person name="Zhang R.-G."/>
        </authorList>
    </citation>
    <scope>NUCLEOTIDE SEQUENCE [LARGE SCALE GENOMIC DNA]</scope>
    <source>
        <tissue evidence="2">Leaves</tissue>
    </source>
</reference>
<dbReference type="Proteomes" id="UP000827721">
    <property type="component" value="Unassembled WGS sequence"/>
</dbReference>
<gene>
    <name evidence="2" type="ORF">JRO89_XSUnG0246900</name>
</gene>
<keyword evidence="3" id="KW-1185">Reference proteome</keyword>
<accession>A0ABQ8GWP9</accession>
<evidence type="ECO:0000313" key="3">
    <source>
        <dbReference type="Proteomes" id="UP000827721"/>
    </source>
</evidence>
<name>A0ABQ8GWP9_9ROSI</name>
<keyword evidence="1" id="KW-0732">Signal</keyword>
<dbReference type="EMBL" id="JAFEMO010000731">
    <property type="protein sequence ID" value="KAH7510821.1"/>
    <property type="molecule type" value="Genomic_DNA"/>
</dbReference>
<evidence type="ECO:0000313" key="2">
    <source>
        <dbReference type="EMBL" id="KAH7510821.1"/>
    </source>
</evidence>
<dbReference type="InterPro" id="IPR032675">
    <property type="entry name" value="LRR_dom_sf"/>
</dbReference>
<proteinExistence type="predicted"/>
<sequence length="112" mass="12492">MIMNYESLIILISLVGFLCFRQLTFAQLPLHPDEAHVLGRIATTLGATLMNPTEDPCQSGKLSVTYKSIENNITCNYEDGNFSHVTVLQLKSMSLQGSLPQELVNLTFLEEM</sequence>